<dbReference type="InterPro" id="IPR038255">
    <property type="entry name" value="PBS_linker_sf"/>
</dbReference>
<dbReference type="Gene3D" id="1.10.3130.20">
    <property type="entry name" value="Phycobilisome linker domain"/>
    <property type="match status" value="1"/>
</dbReference>
<organism evidence="5 6">
    <name type="scientific">Mesobacterium hydrothermale</name>
    <dbReference type="NCBI Taxonomy" id="3111907"/>
    <lineage>
        <taxon>Bacteria</taxon>
        <taxon>Pseudomonadati</taxon>
        <taxon>Pseudomonadota</taxon>
        <taxon>Alphaproteobacteria</taxon>
        <taxon>Rhodobacterales</taxon>
        <taxon>Roseobacteraceae</taxon>
        <taxon>Mesobacterium</taxon>
    </lineage>
</organism>
<comment type="caution">
    <text evidence="5">The sequence shown here is derived from an EMBL/GenBank/DDBJ whole genome shotgun (WGS) entry which is preliminary data.</text>
</comment>
<sequence length="605" mass="63132">MANSTASYSEAAISELLYLLEEEKLAGDIYDAFFDLWGLDIFANIARSEDSHFNALLRQAQGQGLDLTAILAQPAGSYTDAALQALYDTLLAQGSQSATAALSVGVLIEETDIVDLQRAADLVPGTPLAGVYDNLLGGSESHLVAFNQALDGALPEQLVGGGGDDSLTGTEGADTIFASAGDDTVTGGVSDADRGDLISGGTGQDLLTGGAGDDTVIGGAGQDTVDGGTGIDMLFGDGLDYTTSAAADQVFRLYQATLDRLPDAGGYADWTIKLSYGIADLTQLAGGFVSSPEFESVYIAITDADFVTLLYNNVLDRAPDAGGLDDWVARLQGGTTRSEVVVGFAESTEFVASTAAAADAFAAASMAQTWTDDVYRLYLATLCREADAGGFTDWVAQLTNGTDYLSVVGGFVNSAEFQQTYGTLDNSDFVTLLYDNVLNRAPDAQGLAGWVGQLDTGGLSRTEVVRGFAQSTEFEAATQTALTAFMRGLGTDDVIRTQAPEPDLTAQSDTVYGGAYADRFELAGGSVVIADFEDWDVIATTRGSNATGAMDVADFLAVLQQDGDDVTLSLAETWDPSGDLGLPDIRILNAQVADFTVDHFDFIGA</sequence>
<dbReference type="InterPro" id="IPR012347">
    <property type="entry name" value="Ferritin-like"/>
</dbReference>
<keyword evidence="6" id="KW-1185">Reference proteome</keyword>
<reference evidence="5 6" key="1">
    <citation type="submission" date="2024-01" db="EMBL/GenBank/DDBJ databases">
        <title>Mesobacterium rodlantinim sp. nov., isolated from shallow sea hydrothermal systems off Kueishantao Island.</title>
        <authorList>
            <person name="Su Z."/>
            <person name="Tang K."/>
        </authorList>
    </citation>
    <scope>NUCLEOTIDE SEQUENCE [LARGE SCALE GENOMIC DNA]</scope>
    <source>
        <strain evidence="5 6">TK19101</strain>
    </source>
</reference>
<dbReference type="Gene3D" id="1.20.1260.10">
    <property type="match status" value="1"/>
</dbReference>
<dbReference type="InterPro" id="IPR050557">
    <property type="entry name" value="RTX_toxin/Mannuronan_C5-epim"/>
</dbReference>
<feature type="domain" description="DUF4214" evidence="4">
    <location>
        <begin position="286"/>
        <end position="352"/>
    </location>
</feature>
<feature type="domain" description="DUF4214" evidence="4">
    <location>
        <begin position="410"/>
        <end position="476"/>
    </location>
</feature>
<proteinExistence type="predicted"/>
<keyword evidence="2" id="KW-0964">Secreted</keyword>
<dbReference type="Proteomes" id="UP001348149">
    <property type="component" value="Unassembled WGS sequence"/>
</dbReference>
<dbReference type="SUPFAM" id="SSF51120">
    <property type="entry name" value="beta-Roll"/>
    <property type="match status" value="1"/>
</dbReference>
<evidence type="ECO:0000313" key="5">
    <source>
        <dbReference type="EMBL" id="MEC3862648.1"/>
    </source>
</evidence>
<evidence type="ECO:0000313" key="6">
    <source>
        <dbReference type="Proteomes" id="UP001348149"/>
    </source>
</evidence>
<dbReference type="RefSeq" id="WP_326298570.1">
    <property type="nucleotide sequence ID" value="NZ_JAYLLH010000025.1"/>
</dbReference>
<dbReference type="PRINTS" id="PR00313">
    <property type="entry name" value="CABNDNGRPT"/>
</dbReference>
<comment type="subcellular location">
    <subcellularLocation>
        <location evidence="1">Secreted</location>
    </subcellularLocation>
</comment>
<dbReference type="EMBL" id="JAYLLH010000025">
    <property type="protein sequence ID" value="MEC3862648.1"/>
    <property type="molecule type" value="Genomic_DNA"/>
</dbReference>
<evidence type="ECO:0000256" key="2">
    <source>
        <dbReference type="ARBA" id="ARBA00022525"/>
    </source>
</evidence>
<accession>A0ABU6HJM2</accession>
<protein>
    <submittedName>
        <fullName evidence="5">DUF4214 domain-containing protein</fullName>
    </submittedName>
</protein>
<evidence type="ECO:0000259" key="4">
    <source>
        <dbReference type="Pfam" id="PF13946"/>
    </source>
</evidence>
<dbReference type="SUPFAM" id="SSF47240">
    <property type="entry name" value="Ferritin-like"/>
    <property type="match status" value="1"/>
</dbReference>
<dbReference type="Pfam" id="PF00353">
    <property type="entry name" value="HemolysinCabind"/>
    <property type="match status" value="2"/>
</dbReference>
<name>A0ABU6HJM2_9RHOB</name>
<evidence type="ECO:0000259" key="3">
    <source>
        <dbReference type="Pfam" id="PF09968"/>
    </source>
</evidence>
<dbReference type="Pfam" id="PF13946">
    <property type="entry name" value="DUF4214"/>
    <property type="match status" value="2"/>
</dbReference>
<evidence type="ECO:0000256" key="1">
    <source>
        <dbReference type="ARBA" id="ARBA00004613"/>
    </source>
</evidence>
<dbReference type="InterPro" id="IPR019243">
    <property type="entry name" value="DUF2202"/>
</dbReference>
<dbReference type="Gene3D" id="2.150.10.10">
    <property type="entry name" value="Serralysin-like metalloprotease, C-terminal"/>
    <property type="match status" value="1"/>
</dbReference>
<dbReference type="InterPro" id="IPR001343">
    <property type="entry name" value="Hemolysn_Ca-bd"/>
</dbReference>
<dbReference type="PANTHER" id="PTHR38340:SF1">
    <property type="entry name" value="S-LAYER PROTEIN"/>
    <property type="match status" value="1"/>
</dbReference>
<dbReference type="InterPro" id="IPR009078">
    <property type="entry name" value="Ferritin-like_SF"/>
</dbReference>
<dbReference type="InterPro" id="IPR011049">
    <property type="entry name" value="Serralysin-like_metalloprot_C"/>
</dbReference>
<dbReference type="Pfam" id="PF09968">
    <property type="entry name" value="DUF2202"/>
    <property type="match status" value="1"/>
</dbReference>
<dbReference type="PANTHER" id="PTHR38340">
    <property type="entry name" value="S-LAYER PROTEIN"/>
    <property type="match status" value="1"/>
</dbReference>
<gene>
    <name evidence="5" type="ORF">VK792_15260</name>
</gene>
<feature type="domain" description="DUF2202" evidence="3">
    <location>
        <begin position="15"/>
        <end position="150"/>
    </location>
</feature>
<dbReference type="InterPro" id="IPR025282">
    <property type="entry name" value="DUF4214"/>
</dbReference>